<dbReference type="Proteomes" id="UP000321595">
    <property type="component" value="Chromosome"/>
</dbReference>
<dbReference type="RefSeq" id="WP_146961366.1">
    <property type="nucleotide sequence ID" value="NZ_CP042467.1"/>
</dbReference>
<protein>
    <submittedName>
        <fullName evidence="2">Glycosyltransferase family 4 protein</fullName>
    </submittedName>
</protein>
<proteinExistence type="predicted"/>
<dbReference type="KEGG" id="bbae:FRD01_15965"/>
<dbReference type="InterPro" id="IPR028098">
    <property type="entry name" value="Glyco_trans_4-like_N"/>
</dbReference>
<dbReference type="Gene3D" id="3.40.50.2000">
    <property type="entry name" value="Glycogen Phosphorylase B"/>
    <property type="match status" value="2"/>
</dbReference>
<accession>A0A5B8XXG6</accession>
<reference evidence="2 3" key="1">
    <citation type="submission" date="2019-08" db="EMBL/GenBank/DDBJ databases">
        <authorList>
            <person name="Liang Q."/>
        </authorList>
    </citation>
    <scope>NUCLEOTIDE SEQUENCE [LARGE SCALE GENOMIC DNA]</scope>
    <source>
        <strain evidence="2 3">V1718</strain>
    </source>
</reference>
<evidence type="ECO:0000313" key="2">
    <source>
        <dbReference type="EMBL" id="QED28703.1"/>
    </source>
</evidence>
<feature type="domain" description="Glycosyltransferase subfamily 4-like N-terminal" evidence="1">
    <location>
        <begin position="83"/>
        <end position="196"/>
    </location>
</feature>
<dbReference type="SUPFAM" id="SSF53756">
    <property type="entry name" value="UDP-Glycosyltransferase/glycogen phosphorylase"/>
    <property type="match status" value="1"/>
</dbReference>
<organism evidence="2 3">
    <name type="scientific">Microvenator marinus</name>
    <dbReference type="NCBI Taxonomy" id="2600177"/>
    <lineage>
        <taxon>Bacteria</taxon>
        <taxon>Deltaproteobacteria</taxon>
        <taxon>Bradymonadales</taxon>
        <taxon>Microvenatoraceae</taxon>
        <taxon>Microvenator</taxon>
    </lineage>
</organism>
<dbReference type="AlphaFoldDB" id="A0A5B8XXG6"/>
<dbReference type="EMBL" id="CP042467">
    <property type="protein sequence ID" value="QED28703.1"/>
    <property type="molecule type" value="Genomic_DNA"/>
</dbReference>
<keyword evidence="3" id="KW-1185">Reference proteome</keyword>
<evidence type="ECO:0000259" key="1">
    <source>
        <dbReference type="Pfam" id="PF13579"/>
    </source>
</evidence>
<evidence type="ECO:0000313" key="3">
    <source>
        <dbReference type="Proteomes" id="UP000321595"/>
    </source>
</evidence>
<dbReference type="OrthoDB" id="9815351at2"/>
<keyword evidence="2" id="KW-0808">Transferase</keyword>
<sequence>MMKTPHVVYVTFDGIMEPLGESQVVRFVEGINAVCDVKFTIVSLEKGSDLRNLVRQNEMRRRLLQQGIDWVFEQYRAGAVGVCGNLALIARIVGQIADNQGIDLLHARSYLPALVCETMQVAHDIPVIFDFRGYWIDERIEEGRWFTNPLSIEVGRMIERHLFQNATAIVSLTHTAAKDIQEGRFGNVSAPIVVIPTCVDTVRFNLSHRMAPRPAPLAGKNVIGWVGSLNTSYLVDESLELTRWILDEDPNAFFFALTKQVSDFRERALRRGVPQARMLIQSVEHSEVPRWMGCMDWGLLLLKENVAKRASMPTKLAEFLACGVRPIYHSCNEDMANVMMKSQSGIRVDLGRALRDIAMEVTRSDKVSVDNGWDPVETHLGLRAGVERYARLYRTLSQYQSTRIDVAEREF</sequence>
<dbReference type="GO" id="GO:0016740">
    <property type="term" value="F:transferase activity"/>
    <property type="evidence" value="ECO:0007669"/>
    <property type="project" value="UniProtKB-KW"/>
</dbReference>
<dbReference type="Pfam" id="PF13579">
    <property type="entry name" value="Glyco_trans_4_4"/>
    <property type="match status" value="1"/>
</dbReference>
<name>A0A5B8XXG6_9DELT</name>
<gene>
    <name evidence="2" type="ORF">FRD01_15965</name>
</gene>